<keyword evidence="6 7" id="KW-0520">NAD</keyword>
<reference evidence="10 11" key="1">
    <citation type="submission" date="2018-12" db="EMBL/GenBank/DDBJ databases">
        <title>Complete genome of Nonlabens sp. MJ115.</title>
        <authorList>
            <person name="Choi H.S."/>
            <person name="Jung J."/>
        </authorList>
    </citation>
    <scope>NUCLEOTIDE SEQUENCE [LARGE SCALE GENOMIC DNA]</scope>
    <source>
        <strain evidence="10 11">MJ115</strain>
    </source>
</reference>
<dbReference type="InterPro" id="IPR029479">
    <property type="entry name" value="Nitroreductase"/>
</dbReference>
<dbReference type="EC" id="1.-.-.-" evidence="7"/>
<evidence type="ECO:0000256" key="6">
    <source>
        <dbReference type="ARBA" id="ARBA00023027"/>
    </source>
</evidence>
<evidence type="ECO:0000256" key="7">
    <source>
        <dbReference type="PIRNR" id="PIRNR000232"/>
    </source>
</evidence>
<feature type="domain" description="Nitroreductase" evidence="9">
    <location>
        <begin position="8"/>
        <end position="166"/>
    </location>
</feature>
<dbReference type="InterPro" id="IPR000415">
    <property type="entry name" value="Nitroreductase-like"/>
</dbReference>
<evidence type="ECO:0000256" key="4">
    <source>
        <dbReference type="ARBA" id="ARBA00022857"/>
    </source>
</evidence>
<feature type="binding site" evidence="8">
    <location>
        <position position="42"/>
    </location>
    <ligand>
        <name>FMN</name>
        <dbReference type="ChEBI" id="CHEBI:58210"/>
        <note>ligand shared between dimeric partners</note>
    </ligand>
</feature>
<feature type="binding site" description="in other chain" evidence="8">
    <location>
        <begin position="136"/>
        <end position="138"/>
    </location>
    <ligand>
        <name>FMN</name>
        <dbReference type="ChEBI" id="CHEBI:58210"/>
        <note>ligand shared between dimeric partners</note>
    </ligand>
</feature>
<feature type="binding site" description="in other chain" evidence="8">
    <location>
        <begin position="11"/>
        <end position="13"/>
    </location>
    <ligand>
        <name>FMN</name>
        <dbReference type="ChEBI" id="CHEBI:58210"/>
        <note>ligand shared between dimeric partners</note>
    </ligand>
</feature>
<keyword evidence="5 7" id="KW-0560">Oxidoreductase</keyword>
<dbReference type="SUPFAM" id="SSF55469">
    <property type="entry name" value="FMN-dependent nitroreductase-like"/>
    <property type="match status" value="1"/>
</dbReference>
<dbReference type="InterPro" id="IPR026021">
    <property type="entry name" value="YdjA-like"/>
</dbReference>
<evidence type="ECO:0000259" key="9">
    <source>
        <dbReference type="Pfam" id="PF00881"/>
    </source>
</evidence>
<dbReference type="AlphaFoldDB" id="A0A3S9MYA5"/>
<comment type="similarity">
    <text evidence="1 7">Belongs to the nitroreductase family.</text>
</comment>
<dbReference type="GO" id="GO:0016491">
    <property type="term" value="F:oxidoreductase activity"/>
    <property type="evidence" value="ECO:0007669"/>
    <property type="project" value="UniProtKB-UniRule"/>
</dbReference>
<organism evidence="10 11">
    <name type="scientific">Nonlabens ponticola</name>
    <dbReference type="NCBI Taxonomy" id="2496866"/>
    <lineage>
        <taxon>Bacteria</taxon>
        <taxon>Pseudomonadati</taxon>
        <taxon>Bacteroidota</taxon>
        <taxon>Flavobacteriia</taxon>
        <taxon>Flavobacteriales</taxon>
        <taxon>Flavobacteriaceae</taxon>
        <taxon>Nonlabens</taxon>
    </lineage>
</organism>
<dbReference type="CDD" id="cd02135">
    <property type="entry name" value="YdjA-like"/>
    <property type="match status" value="1"/>
</dbReference>
<evidence type="ECO:0000256" key="3">
    <source>
        <dbReference type="ARBA" id="ARBA00022643"/>
    </source>
</evidence>
<gene>
    <name evidence="10" type="ORF">EJ995_07695</name>
</gene>
<dbReference type="OrthoDB" id="9804207at2"/>
<keyword evidence="3 7" id="KW-0288">FMN</keyword>
<accession>A0A3S9MYA5</accession>
<evidence type="ECO:0000313" key="11">
    <source>
        <dbReference type="Proteomes" id="UP000279600"/>
    </source>
</evidence>
<protein>
    <recommendedName>
        <fullName evidence="7">Putative NAD(P)H nitroreductase</fullName>
        <ecNumber evidence="7">1.-.-.-</ecNumber>
    </recommendedName>
</protein>
<dbReference type="RefSeq" id="WP_126447241.1">
    <property type="nucleotide sequence ID" value="NZ_CP034549.1"/>
</dbReference>
<keyword evidence="11" id="KW-1185">Reference proteome</keyword>
<dbReference type="PANTHER" id="PTHR43821">
    <property type="entry name" value="NAD(P)H NITROREDUCTASE YDJA-RELATED"/>
    <property type="match status" value="1"/>
</dbReference>
<evidence type="ECO:0000256" key="2">
    <source>
        <dbReference type="ARBA" id="ARBA00022630"/>
    </source>
</evidence>
<keyword evidence="2 7" id="KW-0285">Flavoprotein</keyword>
<comment type="cofactor">
    <cofactor evidence="8">
        <name>FMN</name>
        <dbReference type="ChEBI" id="CHEBI:58210"/>
    </cofactor>
    <text evidence="8">Binds 1 FMN per subunit.</text>
</comment>
<dbReference type="Proteomes" id="UP000279600">
    <property type="component" value="Chromosome"/>
</dbReference>
<dbReference type="InterPro" id="IPR052530">
    <property type="entry name" value="NAD(P)H_nitroreductase"/>
</dbReference>
<dbReference type="Gene3D" id="3.40.109.10">
    <property type="entry name" value="NADH Oxidase"/>
    <property type="match status" value="1"/>
</dbReference>
<evidence type="ECO:0000256" key="1">
    <source>
        <dbReference type="ARBA" id="ARBA00007118"/>
    </source>
</evidence>
<name>A0A3S9MYA5_9FLAO</name>
<sequence>MKTLLDSIKQRRSIFPASYTGEPIAIRDLNQILEAGRWAPNHKKTEPWRYVVITGDARVRLSEFMTSQKAISKGKPKSFKIKRLKEKFKKSTAIILIFMHRDPKERIPEWEEIAAVSMSVQNMWLTAHDLGHGCYWSSPKKGVDMSQFDGVPATQHDSFLGFLYLGKVDEQPSDLPDRKSLDEVVTFLES</sequence>
<dbReference type="PANTHER" id="PTHR43821:SF1">
    <property type="entry name" value="NAD(P)H NITROREDUCTASE YDJA-RELATED"/>
    <property type="match status" value="1"/>
</dbReference>
<evidence type="ECO:0000256" key="5">
    <source>
        <dbReference type="ARBA" id="ARBA00023002"/>
    </source>
</evidence>
<evidence type="ECO:0000313" key="10">
    <source>
        <dbReference type="EMBL" id="AZQ44119.1"/>
    </source>
</evidence>
<dbReference type="EMBL" id="CP034549">
    <property type="protein sequence ID" value="AZQ44119.1"/>
    <property type="molecule type" value="Genomic_DNA"/>
</dbReference>
<dbReference type="PIRSF" id="PIRSF000232">
    <property type="entry name" value="YdjA"/>
    <property type="match status" value="1"/>
</dbReference>
<keyword evidence="4 7" id="KW-0521">NADP</keyword>
<dbReference type="Pfam" id="PF00881">
    <property type="entry name" value="Nitroreductase"/>
    <property type="match status" value="1"/>
</dbReference>
<proteinExistence type="inferred from homology"/>
<evidence type="ECO:0000256" key="8">
    <source>
        <dbReference type="PIRSR" id="PIRSR000232-1"/>
    </source>
</evidence>
<dbReference type="KEGG" id="noj:EJ995_07695"/>